<feature type="region of interest" description="Disordered" evidence="3">
    <location>
        <begin position="163"/>
        <end position="185"/>
    </location>
</feature>
<keyword evidence="6" id="KW-1185">Reference proteome</keyword>
<dbReference type="InterPro" id="IPR000477">
    <property type="entry name" value="RT_dom"/>
</dbReference>
<evidence type="ECO:0000313" key="6">
    <source>
        <dbReference type="Proteomes" id="UP001152622"/>
    </source>
</evidence>
<proteinExistence type="inferred from homology"/>
<dbReference type="EC" id="3.1.26.4" evidence="2"/>
<dbReference type="OrthoDB" id="775972at2759"/>
<feature type="region of interest" description="Disordered" evidence="3">
    <location>
        <begin position="49"/>
        <end position="87"/>
    </location>
</feature>
<dbReference type="PANTHER" id="PTHR37984">
    <property type="entry name" value="PROTEIN CBG26694"/>
    <property type="match status" value="1"/>
</dbReference>
<dbReference type="Gene3D" id="3.30.70.270">
    <property type="match status" value="1"/>
</dbReference>
<feature type="domain" description="Reverse transcriptase" evidence="4">
    <location>
        <begin position="1"/>
        <end position="158"/>
    </location>
</feature>
<gene>
    <name evidence="5" type="ORF">SKAU_G00037190</name>
</gene>
<comment type="caution">
    <text evidence="5">The sequence shown here is derived from an EMBL/GenBank/DDBJ whole genome shotgun (WGS) entry which is preliminary data.</text>
</comment>
<dbReference type="PROSITE" id="PS50878">
    <property type="entry name" value="RT_POL"/>
    <property type="match status" value="1"/>
</dbReference>
<reference evidence="5" key="1">
    <citation type="journal article" date="2023" name="Science">
        <title>Genome structures resolve the early diversification of teleost fishes.</title>
        <authorList>
            <person name="Parey E."/>
            <person name="Louis A."/>
            <person name="Montfort J."/>
            <person name="Bouchez O."/>
            <person name="Roques C."/>
            <person name="Iampietro C."/>
            <person name="Lluch J."/>
            <person name="Castinel A."/>
            <person name="Donnadieu C."/>
            <person name="Desvignes T."/>
            <person name="Floi Bucao C."/>
            <person name="Jouanno E."/>
            <person name="Wen M."/>
            <person name="Mejri S."/>
            <person name="Dirks R."/>
            <person name="Jansen H."/>
            <person name="Henkel C."/>
            <person name="Chen W.J."/>
            <person name="Zahm M."/>
            <person name="Cabau C."/>
            <person name="Klopp C."/>
            <person name="Thompson A.W."/>
            <person name="Robinson-Rechavi M."/>
            <person name="Braasch I."/>
            <person name="Lecointre G."/>
            <person name="Bobe J."/>
            <person name="Postlethwait J.H."/>
            <person name="Berthelot C."/>
            <person name="Roest Crollius H."/>
            <person name="Guiguen Y."/>
        </authorList>
    </citation>
    <scope>NUCLEOTIDE SEQUENCE</scope>
    <source>
        <strain evidence="5">WJC10195</strain>
    </source>
</reference>
<feature type="compositionally biased region" description="Basic and acidic residues" evidence="3">
    <location>
        <begin position="163"/>
        <end position="174"/>
    </location>
</feature>
<organism evidence="5 6">
    <name type="scientific">Synaphobranchus kaupii</name>
    <name type="common">Kaup's arrowtooth eel</name>
    <dbReference type="NCBI Taxonomy" id="118154"/>
    <lineage>
        <taxon>Eukaryota</taxon>
        <taxon>Metazoa</taxon>
        <taxon>Chordata</taxon>
        <taxon>Craniata</taxon>
        <taxon>Vertebrata</taxon>
        <taxon>Euteleostomi</taxon>
        <taxon>Actinopterygii</taxon>
        <taxon>Neopterygii</taxon>
        <taxon>Teleostei</taxon>
        <taxon>Anguilliformes</taxon>
        <taxon>Synaphobranchidae</taxon>
        <taxon>Synaphobranchus</taxon>
    </lineage>
</organism>
<evidence type="ECO:0000256" key="3">
    <source>
        <dbReference type="SAM" id="MobiDB-lite"/>
    </source>
</evidence>
<dbReference type="PANTHER" id="PTHR37984:SF7">
    <property type="entry name" value="INTEGRASE CATALYTIC DOMAIN-CONTAINING PROTEIN"/>
    <property type="match status" value="1"/>
</dbReference>
<dbReference type="Proteomes" id="UP001152622">
    <property type="component" value="Chromosome 1"/>
</dbReference>
<dbReference type="InterPro" id="IPR050951">
    <property type="entry name" value="Retrovirus_Pol_polyprotein"/>
</dbReference>
<sequence>MAVNEEIEGIDIDSQSILEEYADVFQGIGEFPGECTFRVAPDTTPVVCPVPTTQDPHRATQQTKRRARQHGEKQHNPQGHKTHRMAQDKFQRRVDERYEGLDGVAAIFDDILVFGKTEQEHDRRLRAMMKHTREGGVRLNPDKCRICVSEVSYFGHTLSREGIKPDPQKVKAVKEMQPPRSKAEL</sequence>
<name>A0A9Q1GGG3_SYNKA</name>
<dbReference type="GO" id="GO:0004523">
    <property type="term" value="F:RNA-DNA hybrid ribonuclease activity"/>
    <property type="evidence" value="ECO:0007669"/>
    <property type="project" value="UniProtKB-EC"/>
</dbReference>
<dbReference type="InterPro" id="IPR043128">
    <property type="entry name" value="Rev_trsase/Diguanyl_cyclase"/>
</dbReference>
<dbReference type="SUPFAM" id="SSF56672">
    <property type="entry name" value="DNA/RNA polymerases"/>
    <property type="match status" value="1"/>
</dbReference>
<evidence type="ECO:0000313" key="5">
    <source>
        <dbReference type="EMBL" id="KAJ8382941.1"/>
    </source>
</evidence>
<dbReference type="Pfam" id="PF00078">
    <property type="entry name" value="RVT_1"/>
    <property type="match status" value="1"/>
</dbReference>
<evidence type="ECO:0000256" key="2">
    <source>
        <dbReference type="ARBA" id="ARBA00012180"/>
    </source>
</evidence>
<dbReference type="AlphaFoldDB" id="A0A9Q1GGG3"/>
<dbReference type="InterPro" id="IPR043502">
    <property type="entry name" value="DNA/RNA_pol_sf"/>
</dbReference>
<evidence type="ECO:0000256" key="1">
    <source>
        <dbReference type="ARBA" id="ARBA00010879"/>
    </source>
</evidence>
<protein>
    <recommendedName>
        <fullName evidence="2">ribonuclease H</fullName>
        <ecNumber evidence="2">3.1.26.4</ecNumber>
    </recommendedName>
</protein>
<accession>A0A9Q1GGG3</accession>
<comment type="similarity">
    <text evidence="1">Belongs to the beta type-B retroviral polymerase family. HERV class-II K(HML-2) pol subfamily.</text>
</comment>
<evidence type="ECO:0000259" key="4">
    <source>
        <dbReference type="PROSITE" id="PS50878"/>
    </source>
</evidence>
<dbReference type="EMBL" id="JAINUF010000001">
    <property type="protein sequence ID" value="KAJ8382941.1"/>
    <property type="molecule type" value="Genomic_DNA"/>
</dbReference>
<dbReference type="FunFam" id="3.30.70.270:FF:000003">
    <property type="entry name" value="Transposon Ty3-G Gag-Pol polyprotein"/>
    <property type="match status" value="1"/>
</dbReference>